<dbReference type="EMBL" id="CP029462">
    <property type="protein sequence ID" value="AXL22301.1"/>
    <property type="molecule type" value="Genomic_DNA"/>
</dbReference>
<name>A0A346B2F8_9FIRM</name>
<keyword evidence="1" id="KW-0732">Signal</keyword>
<dbReference type="RefSeq" id="WP_107195552.1">
    <property type="nucleotide sequence ID" value="NZ_CP029462.1"/>
</dbReference>
<dbReference type="AlphaFoldDB" id="A0A346B2F8"/>
<evidence type="ECO:0000313" key="2">
    <source>
        <dbReference type="EMBL" id="AXL22301.1"/>
    </source>
</evidence>
<dbReference type="GO" id="GO:0006974">
    <property type="term" value="P:DNA damage response"/>
    <property type="evidence" value="ECO:0007669"/>
    <property type="project" value="TreeGrafter"/>
</dbReference>
<proteinExistence type="predicted"/>
<dbReference type="Gene3D" id="3.30.70.2970">
    <property type="entry name" value="Protein of unknown function (DUF541), domain 2"/>
    <property type="match status" value="1"/>
</dbReference>
<dbReference type="PANTHER" id="PTHR34387">
    <property type="entry name" value="SLR1258 PROTEIN"/>
    <property type="match status" value="1"/>
</dbReference>
<reference evidence="2 3" key="1">
    <citation type="submission" date="2018-05" db="EMBL/GenBank/DDBJ databases">
        <title>Complete genome sequence of Megasphaera sp. AJH120T, isolated from the ceca of a chicken.</title>
        <authorList>
            <person name="Maki J."/>
            <person name="Looft T."/>
        </authorList>
    </citation>
    <scope>NUCLEOTIDE SEQUENCE [LARGE SCALE GENOMIC DNA]</scope>
    <source>
        <strain evidence="2 3">AJH120</strain>
    </source>
</reference>
<dbReference type="OrthoDB" id="1682722at2"/>
<gene>
    <name evidence="2" type="ORF">DKB62_12425</name>
</gene>
<feature type="signal peptide" evidence="1">
    <location>
        <begin position="1"/>
        <end position="27"/>
    </location>
</feature>
<dbReference type="PANTHER" id="PTHR34387:SF2">
    <property type="entry name" value="SLR1258 PROTEIN"/>
    <property type="match status" value="1"/>
</dbReference>
<dbReference type="KEGG" id="meg:DKB62_12425"/>
<dbReference type="Gene3D" id="3.30.110.170">
    <property type="entry name" value="Protein of unknown function (DUF541), domain 1"/>
    <property type="match status" value="1"/>
</dbReference>
<protein>
    <submittedName>
        <fullName evidence="2">DUF541 domain-containing protein</fullName>
    </submittedName>
</protein>
<dbReference type="InterPro" id="IPR052022">
    <property type="entry name" value="26kDa_periplasmic_antigen"/>
</dbReference>
<sequence>MKYYPVKALAVAALLIGSTAFMSPSYAAAPEPSVIHVTGYAQQEVAPDTAYVTIGMETTGEDAQQARTQNNEVMSQVTAAMKSMGIAPENLKTMGFYMSPNYDSKSRKIVSYTVTNNLQIKVSDLDMIPRIIAKAANLNANSIQGIRFTNEKTEQIKDNLVKQAIINGRRQAEAAAQAAGMSLGKVKEISISGRSPSYENGYAGATLRMSAKAADYAPVEAGTNTLSETVTMTFYLQ</sequence>
<keyword evidence="3" id="KW-1185">Reference proteome</keyword>
<accession>A0A346B2F8</accession>
<dbReference type="Proteomes" id="UP000254337">
    <property type="component" value="Chromosome"/>
</dbReference>
<dbReference type="Pfam" id="PF04402">
    <property type="entry name" value="SIMPL"/>
    <property type="match status" value="1"/>
</dbReference>
<evidence type="ECO:0000256" key="1">
    <source>
        <dbReference type="SAM" id="SignalP"/>
    </source>
</evidence>
<organism evidence="2 3">
    <name type="scientific">Megasphaera stantonii</name>
    <dbReference type="NCBI Taxonomy" id="2144175"/>
    <lineage>
        <taxon>Bacteria</taxon>
        <taxon>Bacillati</taxon>
        <taxon>Bacillota</taxon>
        <taxon>Negativicutes</taxon>
        <taxon>Veillonellales</taxon>
        <taxon>Veillonellaceae</taxon>
        <taxon>Megasphaera</taxon>
    </lineage>
</organism>
<evidence type="ECO:0000313" key="3">
    <source>
        <dbReference type="Proteomes" id="UP000254337"/>
    </source>
</evidence>
<feature type="chain" id="PRO_5038917567" evidence="1">
    <location>
        <begin position="28"/>
        <end position="237"/>
    </location>
</feature>
<dbReference type="InterPro" id="IPR007497">
    <property type="entry name" value="SIMPL/DUF541"/>
</dbReference>